<dbReference type="EC" id="2.7.13.3" evidence="2"/>
<dbReference type="Pfam" id="PF02518">
    <property type="entry name" value="HATPase_c"/>
    <property type="match status" value="1"/>
</dbReference>
<evidence type="ECO:0000259" key="4">
    <source>
        <dbReference type="PROSITE" id="PS50109"/>
    </source>
</evidence>
<dbReference type="InterPro" id="IPR003594">
    <property type="entry name" value="HATPase_dom"/>
</dbReference>
<dbReference type="SUPFAM" id="SSF47384">
    <property type="entry name" value="Homodimeric domain of signal transducing histidine kinase"/>
    <property type="match status" value="1"/>
</dbReference>
<dbReference type="InterPro" id="IPR036890">
    <property type="entry name" value="HATPase_C_sf"/>
</dbReference>
<evidence type="ECO:0000256" key="1">
    <source>
        <dbReference type="ARBA" id="ARBA00000085"/>
    </source>
</evidence>
<organism evidence="5">
    <name type="scientific">Microvirga ossetica</name>
    <dbReference type="NCBI Taxonomy" id="1882682"/>
    <lineage>
        <taxon>Bacteria</taxon>
        <taxon>Pseudomonadati</taxon>
        <taxon>Pseudomonadota</taxon>
        <taxon>Alphaproteobacteria</taxon>
        <taxon>Hyphomicrobiales</taxon>
        <taxon>Methylobacteriaceae</taxon>
        <taxon>Microvirga</taxon>
    </lineage>
</organism>
<dbReference type="CDD" id="cd00082">
    <property type="entry name" value="HisKA"/>
    <property type="match status" value="1"/>
</dbReference>
<dbReference type="PROSITE" id="PS50109">
    <property type="entry name" value="HIS_KIN"/>
    <property type="match status" value="1"/>
</dbReference>
<dbReference type="Gene3D" id="1.10.287.130">
    <property type="match status" value="1"/>
</dbReference>
<sequence>MMARDAFLAVAAHELRNPMTPIRGRVQLLRRMLQRSGDDKDALVVKMDKGLQRVEGLIEQYIKRATTLLEVSRATKGQLHLDLVAVDLCALVQEVAQGLAPIADHAGSILEVRVPSGAVTCHGDRLAVEQVVDNLLSNAIKYGAGQPIVVSVAEAPDLPNASLIQIKDHGVGISAEDQARIFARFERAVRPGEHHGGFGVGLWVVSQLVQAMNGTIDVASIPGQGSTFTVCLPRHDQTVQESWCRHP</sequence>
<dbReference type="EMBL" id="CP016616">
    <property type="protein sequence ID" value="ANY81616.1"/>
    <property type="molecule type" value="Genomic_DNA"/>
</dbReference>
<dbReference type="PANTHER" id="PTHR43547">
    <property type="entry name" value="TWO-COMPONENT HISTIDINE KINASE"/>
    <property type="match status" value="1"/>
</dbReference>
<comment type="catalytic activity">
    <reaction evidence="1">
        <text>ATP + protein L-histidine = ADP + protein N-phospho-L-histidine.</text>
        <dbReference type="EC" id="2.7.13.3"/>
    </reaction>
</comment>
<evidence type="ECO:0000256" key="2">
    <source>
        <dbReference type="ARBA" id="ARBA00012438"/>
    </source>
</evidence>
<dbReference type="PRINTS" id="PR00344">
    <property type="entry name" value="BCTRLSENSOR"/>
</dbReference>
<feature type="domain" description="Histidine kinase" evidence="4">
    <location>
        <begin position="10"/>
        <end position="236"/>
    </location>
</feature>
<proteinExistence type="predicted"/>
<dbReference type="InterPro" id="IPR003661">
    <property type="entry name" value="HisK_dim/P_dom"/>
</dbReference>
<dbReference type="InterPro" id="IPR004358">
    <property type="entry name" value="Sig_transdc_His_kin-like_C"/>
</dbReference>
<gene>
    <name evidence="5" type="ORF">BB934_06190</name>
</gene>
<dbReference type="PANTHER" id="PTHR43547:SF2">
    <property type="entry name" value="HYBRID SIGNAL TRANSDUCTION HISTIDINE KINASE C"/>
    <property type="match status" value="1"/>
</dbReference>
<name>A0A1B2ENQ8_9HYPH</name>
<reference evidence="5" key="1">
    <citation type="submission" date="2016-07" db="EMBL/GenBank/DDBJ databases">
        <title>Microvirga ossetica sp. nov. a new species of rhizobia isolated from root nodules of the legume species Vicia alpestris Steven originated from North Ossetia region in the Caucasus.</title>
        <authorList>
            <person name="Safronova V.I."/>
            <person name="Kuznetsova I.G."/>
            <person name="Sazanova A.L."/>
            <person name="Belimov A."/>
            <person name="Andronov E."/>
            <person name="Osledkin Y.S."/>
            <person name="Onishchuk O.P."/>
            <person name="Kurchak O.N."/>
            <person name="Shaposhnikov A.I."/>
            <person name="Willems A."/>
            <person name="Tikhonovich I.A."/>
        </authorList>
    </citation>
    <scope>NUCLEOTIDE SEQUENCE [LARGE SCALE GENOMIC DNA]</scope>
    <source>
        <strain evidence="5">V5/3M</strain>
    </source>
</reference>
<dbReference type="InterPro" id="IPR036097">
    <property type="entry name" value="HisK_dim/P_sf"/>
</dbReference>
<dbReference type="Gene3D" id="3.30.565.10">
    <property type="entry name" value="Histidine kinase-like ATPase, C-terminal domain"/>
    <property type="match status" value="1"/>
</dbReference>
<dbReference type="AlphaFoldDB" id="A0A1B2ENQ8"/>
<accession>A0A1B2ENQ8</accession>
<evidence type="ECO:0000256" key="3">
    <source>
        <dbReference type="ARBA" id="ARBA00022553"/>
    </source>
</evidence>
<dbReference type="SUPFAM" id="SSF55874">
    <property type="entry name" value="ATPase domain of HSP90 chaperone/DNA topoisomerase II/histidine kinase"/>
    <property type="match status" value="1"/>
</dbReference>
<keyword evidence="3" id="KW-0597">Phosphoprotein</keyword>
<dbReference type="SMART" id="SM00388">
    <property type="entry name" value="HisKA"/>
    <property type="match status" value="1"/>
</dbReference>
<protein>
    <recommendedName>
        <fullName evidence="2">histidine kinase</fullName>
        <ecNumber evidence="2">2.7.13.3</ecNumber>
    </recommendedName>
</protein>
<dbReference type="KEGG" id="moc:BB934_06190"/>
<evidence type="ECO:0000313" key="5">
    <source>
        <dbReference type="EMBL" id="ANY81616.1"/>
    </source>
</evidence>
<dbReference type="Pfam" id="PF00512">
    <property type="entry name" value="HisKA"/>
    <property type="match status" value="1"/>
</dbReference>
<dbReference type="GO" id="GO:0000155">
    <property type="term" value="F:phosphorelay sensor kinase activity"/>
    <property type="evidence" value="ECO:0007669"/>
    <property type="project" value="InterPro"/>
</dbReference>
<dbReference type="InterPro" id="IPR005467">
    <property type="entry name" value="His_kinase_dom"/>
</dbReference>
<dbReference type="SMART" id="SM00387">
    <property type="entry name" value="HATPase_c"/>
    <property type="match status" value="1"/>
</dbReference>